<dbReference type="Proteomes" id="UP000295217">
    <property type="component" value="Unassembled WGS sequence"/>
</dbReference>
<proteinExistence type="predicted"/>
<evidence type="ECO:0000313" key="8">
    <source>
        <dbReference type="EMBL" id="TDD66607.1"/>
    </source>
</evidence>
<gene>
    <name evidence="8" type="ORF">E1262_21585</name>
</gene>
<evidence type="ECO:0000313" key="9">
    <source>
        <dbReference type="Proteomes" id="UP000295217"/>
    </source>
</evidence>
<dbReference type="GO" id="GO:0005524">
    <property type="term" value="F:ATP binding"/>
    <property type="evidence" value="ECO:0007669"/>
    <property type="project" value="UniProtKB-KW"/>
</dbReference>
<dbReference type="Gene3D" id="3.40.50.300">
    <property type="entry name" value="P-loop containing nucleotide triphosphate hydrolases"/>
    <property type="match status" value="1"/>
</dbReference>
<name>A0A4V6PEE6_9ACTN</name>
<dbReference type="OrthoDB" id="4966664at2"/>
<keyword evidence="8" id="KW-0547">Nucleotide-binding</keyword>
<dbReference type="PANTHER" id="PTHR43394">
    <property type="entry name" value="ATP-DEPENDENT PERMEASE MDL1, MITOCHONDRIAL"/>
    <property type="match status" value="1"/>
</dbReference>
<evidence type="ECO:0000259" key="7">
    <source>
        <dbReference type="PROSITE" id="PS50929"/>
    </source>
</evidence>
<dbReference type="InterPro" id="IPR011527">
    <property type="entry name" value="ABC1_TM_dom"/>
</dbReference>
<comment type="caution">
    <text evidence="8">The sequence shown here is derived from an EMBL/GenBank/DDBJ whole genome shotgun (WGS) entry which is preliminary data.</text>
</comment>
<dbReference type="AlphaFoldDB" id="A0A4V6PEE6"/>
<feature type="transmembrane region" description="Helical" evidence="5">
    <location>
        <begin position="20"/>
        <end position="41"/>
    </location>
</feature>
<dbReference type="PROSITE" id="PS50929">
    <property type="entry name" value="ABC_TM1F"/>
    <property type="match status" value="1"/>
</dbReference>
<accession>A0A4V6PEE6</accession>
<dbReference type="InterPro" id="IPR027417">
    <property type="entry name" value="P-loop_NTPase"/>
</dbReference>
<dbReference type="InterPro" id="IPR036640">
    <property type="entry name" value="ABC1_TM_sf"/>
</dbReference>
<dbReference type="Pfam" id="PF00005">
    <property type="entry name" value="ABC_tran"/>
    <property type="match status" value="1"/>
</dbReference>
<dbReference type="CDD" id="cd07346">
    <property type="entry name" value="ABC_6TM_exporters"/>
    <property type="match status" value="1"/>
</dbReference>
<comment type="subcellular location">
    <subcellularLocation>
        <location evidence="1">Cell membrane</location>
        <topology evidence="1">Multi-pass membrane protein</topology>
    </subcellularLocation>
</comment>
<keyword evidence="4 5" id="KW-0472">Membrane</keyword>
<dbReference type="GO" id="GO:0015421">
    <property type="term" value="F:ABC-type oligopeptide transporter activity"/>
    <property type="evidence" value="ECO:0007669"/>
    <property type="project" value="TreeGrafter"/>
</dbReference>
<keyword evidence="2 5" id="KW-0812">Transmembrane</keyword>
<evidence type="ECO:0000256" key="1">
    <source>
        <dbReference type="ARBA" id="ARBA00004651"/>
    </source>
</evidence>
<reference evidence="8 9" key="1">
    <citation type="submission" date="2019-02" db="EMBL/GenBank/DDBJ databases">
        <title>Draft genome sequences of novel Actinobacteria.</title>
        <authorList>
            <person name="Sahin N."/>
            <person name="Ay H."/>
            <person name="Saygin H."/>
        </authorList>
    </citation>
    <scope>NUCLEOTIDE SEQUENCE [LARGE SCALE GENOMIC DNA]</scope>
    <source>
        <strain evidence="8 9">8K307</strain>
    </source>
</reference>
<feature type="transmembrane region" description="Helical" evidence="5">
    <location>
        <begin position="260"/>
        <end position="279"/>
    </location>
</feature>
<dbReference type="InterPro" id="IPR017871">
    <property type="entry name" value="ABC_transporter-like_CS"/>
</dbReference>
<dbReference type="GO" id="GO:0005886">
    <property type="term" value="C:plasma membrane"/>
    <property type="evidence" value="ECO:0007669"/>
    <property type="project" value="UniProtKB-SubCell"/>
</dbReference>
<feature type="transmembrane region" description="Helical" evidence="5">
    <location>
        <begin position="69"/>
        <end position="89"/>
    </location>
</feature>
<keyword evidence="3 5" id="KW-1133">Transmembrane helix</keyword>
<feature type="domain" description="ABC transporter" evidence="6">
    <location>
        <begin position="302"/>
        <end position="569"/>
    </location>
</feature>
<dbReference type="RefSeq" id="WP_132105420.1">
    <property type="nucleotide sequence ID" value="NZ_SMLB01000037.1"/>
</dbReference>
<dbReference type="SUPFAM" id="SSF52540">
    <property type="entry name" value="P-loop containing nucleoside triphosphate hydrolases"/>
    <property type="match status" value="1"/>
</dbReference>
<evidence type="ECO:0000256" key="2">
    <source>
        <dbReference type="ARBA" id="ARBA00022692"/>
    </source>
</evidence>
<dbReference type="InterPro" id="IPR003439">
    <property type="entry name" value="ABC_transporter-like_ATP-bd"/>
</dbReference>
<protein>
    <submittedName>
        <fullName evidence="8">ABC transporter ATP-binding protein</fullName>
    </submittedName>
</protein>
<dbReference type="PROSITE" id="PS00211">
    <property type="entry name" value="ABC_TRANSPORTER_1"/>
    <property type="match status" value="1"/>
</dbReference>
<evidence type="ECO:0000256" key="4">
    <source>
        <dbReference type="ARBA" id="ARBA00023136"/>
    </source>
</evidence>
<dbReference type="Gene3D" id="1.20.1560.10">
    <property type="entry name" value="ABC transporter type 1, transmembrane domain"/>
    <property type="match status" value="1"/>
</dbReference>
<evidence type="ECO:0000259" key="6">
    <source>
        <dbReference type="PROSITE" id="PS50893"/>
    </source>
</evidence>
<dbReference type="InterPro" id="IPR039421">
    <property type="entry name" value="Type_1_exporter"/>
</dbReference>
<feature type="domain" description="ABC transmembrane type-1" evidence="7">
    <location>
        <begin position="45"/>
        <end position="314"/>
    </location>
</feature>
<dbReference type="SUPFAM" id="SSF90123">
    <property type="entry name" value="ABC transporter transmembrane region"/>
    <property type="match status" value="1"/>
</dbReference>
<keyword evidence="9" id="KW-1185">Reference proteome</keyword>
<organism evidence="8 9">
    <name type="scientific">Jiangella aurantiaca</name>
    <dbReference type="NCBI Taxonomy" id="2530373"/>
    <lineage>
        <taxon>Bacteria</taxon>
        <taxon>Bacillati</taxon>
        <taxon>Actinomycetota</taxon>
        <taxon>Actinomycetes</taxon>
        <taxon>Jiangellales</taxon>
        <taxon>Jiangellaceae</taxon>
        <taxon>Jiangella</taxon>
    </lineage>
</organism>
<dbReference type="EMBL" id="SMLB01000037">
    <property type="protein sequence ID" value="TDD66607.1"/>
    <property type="molecule type" value="Genomic_DNA"/>
</dbReference>
<sequence>MRRLPDPDPGEPSRLTPGHYLLWLARTQLAVVLLGGFYGVLWPTAQALMPYAVGRAIDGGLTGRDRGDLLLWAGVVLALGVVQAATGILQDRCALGNALGARYRTLQLVTRQATRLGATLPRKTSAGEVMSVGVADVMQIGRALDYSSRTIGSVASIVVVAAIMLATSWRLGLVVLVGVPLMVWAVALLLRPLHDRQARLRVQQAELTAHAVDIVGGLRVLRGIGGEELFGRRYQAESQRVRHAGVHLARAEGALEAARMLLPGLLVALIVFLGARQVLAGDLTGGQLVAFYGYAVFLATPVRRLSIGASAIMKAYVAAKRVVSLLALEPEIAPVGSARLYGDGAGAARGGELADPEAGLVANGGRFTAVACTDPGAAAVLADRLGRYRESGVTYGGRPLRDADIGEVRRRILVAGNEARLFAGPLREELAVDGPLDDARVLAALEVASAGDILEALPDGLDTVVGPGGKEFSGGQLQRLRLARAVLAEPDVLVLVEPTSAVDAHTESRIAARLAATRAGRTTVVFATSPILLDHADHVALVDGGTVVATGTHASLLGDPRYRALVAREEGAA</sequence>
<dbReference type="PROSITE" id="PS50893">
    <property type="entry name" value="ABC_TRANSPORTER_2"/>
    <property type="match status" value="1"/>
</dbReference>
<feature type="transmembrane region" description="Helical" evidence="5">
    <location>
        <begin position="291"/>
        <end position="312"/>
    </location>
</feature>
<dbReference type="Pfam" id="PF00664">
    <property type="entry name" value="ABC_membrane"/>
    <property type="match status" value="1"/>
</dbReference>
<feature type="transmembrane region" description="Helical" evidence="5">
    <location>
        <begin position="171"/>
        <end position="190"/>
    </location>
</feature>
<dbReference type="GO" id="GO:0016887">
    <property type="term" value="F:ATP hydrolysis activity"/>
    <property type="evidence" value="ECO:0007669"/>
    <property type="project" value="InterPro"/>
</dbReference>
<keyword evidence="8" id="KW-0067">ATP-binding</keyword>
<feature type="transmembrane region" description="Helical" evidence="5">
    <location>
        <begin position="146"/>
        <end position="165"/>
    </location>
</feature>
<dbReference type="PANTHER" id="PTHR43394:SF1">
    <property type="entry name" value="ATP-BINDING CASSETTE SUB-FAMILY B MEMBER 10, MITOCHONDRIAL"/>
    <property type="match status" value="1"/>
</dbReference>
<evidence type="ECO:0000256" key="3">
    <source>
        <dbReference type="ARBA" id="ARBA00022989"/>
    </source>
</evidence>
<evidence type="ECO:0000256" key="5">
    <source>
        <dbReference type="SAM" id="Phobius"/>
    </source>
</evidence>